<keyword evidence="1" id="KW-0472">Membrane</keyword>
<evidence type="ECO:0000313" key="3">
    <source>
        <dbReference type="RefSeq" id="XP_055867667.1"/>
    </source>
</evidence>
<dbReference type="SUPFAM" id="SSF81321">
    <property type="entry name" value="Family A G protein-coupled receptor-like"/>
    <property type="match status" value="1"/>
</dbReference>
<feature type="transmembrane region" description="Helical" evidence="1">
    <location>
        <begin position="186"/>
        <end position="208"/>
    </location>
</feature>
<name>A0A9W2YY77_BIOGL</name>
<accession>A0A9W2YY77</accession>
<evidence type="ECO:0000313" key="2">
    <source>
        <dbReference type="Proteomes" id="UP001165740"/>
    </source>
</evidence>
<gene>
    <name evidence="3" type="primary">LOC106062360</name>
</gene>
<feature type="transmembrane region" description="Helical" evidence="1">
    <location>
        <begin position="150"/>
        <end position="174"/>
    </location>
</feature>
<feature type="transmembrane region" description="Helical" evidence="1">
    <location>
        <begin position="236"/>
        <end position="257"/>
    </location>
</feature>
<organism evidence="2 3">
    <name type="scientific">Biomphalaria glabrata</name>
    <name type="common">Bloodfluke planorb</name>
    <name type="synonym">Freshwater snail</name>
    <dbReference type="NCBI Taxonomy" id="6526"/>
    <lineage>
        <taxon>Eukaryota</taxon>
        <taxon>Metazoa</taxon>
        <taxon>Spiralia</taxon>
        <taxon>Lophotrochozoa</taxon>
        <taxon>Mollusca</taxon>
        <taxon>Gastropoda</taxon>
        <taxon>Heterobranchia</taxon>
        <taxon>Euthyneura</taxon>
        <taxon>Panpulmonata</taxon>
        <taxon>Hygrophila</taxon>
        <taxon>Lymnaeoidea</taxon>
        <taxon>Planorbidae</taxon>
        <taxon>Biomphalaria</taxon>
    </lineage>
</organism>
<reference evidence="3" key="1">
    <citation type="submission" date="2025-08" db="UniProtKB">
        <authorList>
            <consortium name="RefSeq"/>
        </authorList>
    </citation>
    <scope>IDENTIFICATION</scope>
</reference>
<sequence>MKTLNFGVPGKMKTLNFGVPGKMKTLNFGVPGKMKTLNFGVPGKMKTLNFGVPGKMKTLNFGVPGKMKTLNFGVPGTMKTLNFGVPGNFMSILVLNKRSMKDNVFSAYLISMCAFNIVTLTIAMSRHLSVGILGVEVVAYNPTSCRLVRWMTFTLMSITSWHLVIITGCRVLYLVNSRTKQCTGCVHPYVTITICCTLCGLLELLITFKGVYYTNKRGAIVECYLHTNSVWMYVQFGAYALGPAVFLIVFNGIIIFLHYGEGSGLQTTKLTKQVRNQLVILVFVSSSQFIITVFPVAFFYGLLHEFFDLTTRAGEARGQLEDEATNRNSTINKERSFVFPNRSSDLDSTIHSERRETAGSSCLQNGKESNTLSVLLKEPQQNESWLDSLVFGNVEQIRTGRSVTTVDSVKLKGRVTPSESQKDVPRASLHTYISDRFFN</sequence>
<dbReference type="AlphaFoldDB" id="A0A9W2YY77"/>
<dbReference type="Gene3D" id="1.20.1070.10">
    <property type="entry name" value="Rhodopsin 7-helix transmembrane proteins"/>
    <property type="match status" value="1"/>
</dbReference>
<feature type="transmembrane region" description="Helical" evidence="1">
    <location>
        <begin position="105"/>
        <end position="124"/>
    </location>
</feature>
<keyword evidence="1" id="KW-0812">Transmembrane</keyword>
<evidence type="ECO:0000256" key="1">
    <source>
        <dbReference type="SAM" id="Phobius"/>
    </source>
</evidence>
<keyword evidence="2" id="KW-1185">Reference proteome</keyword>
<dbReference type="Proteomes" id="UP001165740">
    <property type="component" value="Chromosome 14"/>
</dbReference>
<feature type="transmembrane region" description="Helical" evidence="1">
    <location>
        <begin position="278"/>
        <end position="303"/>
    </location>
</feature>
<dbReference type="RefSeq" id="XP_055867667.1">
    <property type="nucleotide sequence ID" value="XM_056011692.1"/>
</dbReference>
<protein>
    <submittedName>
        <fullName evidence="3">Uncharacterized protein LOC106062360 isoform X4</fullName>
    </submittedName>
</protein>
<keyword evidence="1" id="KW-1133">Transmembrane helix</keyword>
<dbReference type="GeneID" id="106062360"/>
<proteinExistence type="predicted"/>